<dbReference type="GO" id="GO:0003700">
    <property type="term" value="F:DNA-binding transcription factor activity"/>
    <property type="evidence" value="ECO:0007669"/>
    <property type="project" value="InterPro"/>
</dbReference>
<evidence type="ECO:0000313" key="8">
    <source>
        <dbReference type="EMBL" id="ROR82691.1"/>
    </source>
</evidence>
<dbReference type="RefSeq" id="WP_085512485.1">
    <property type="nucleotide sequence ID" value="NZ_FXAP01000004.1"/>
</dbReference>
<keyword evidence="3" id="KW-0805">Transcription regulation</keyword>
<evidence type="ECO:0000256" key="5">
    <source>
        <dbReference type="ARBA" id="ARBA00023163"/>
    </source>
</evidence>
<dbReference type="Pfam" id="PF08220">
    <property type="entry name" value="HTH_DeoR"/>
    <property type="match status" value="1"/>
</dbReference>
<dbReference type="Pfam" id="PF00455">
    <property type="entry name" value="DeoRC"/>
    <property type="match status" value="1"/>
</dbReference>
<evidence type="ECO:0000256" key="6">
    <source>
        <dbReference type="ARBA" id="ARBA00024937"/>
    </source>
</evidence>
<dbReference type="Gene3D" id="1.10.10.10">
    <property type="entry name" value="Winged helix-like DNA-binding domain superfamily/Winged helix DNA-binding domain"/>
    <property type="match status" value="1"/>
</dbReference>
<keyword evidence="2" id="KW-0678">Repressor</keyword>
<gene>
    <name evidence="8" type="ORF">EDD42_2785</name>
</gene>
<keyword evidence="9" id="KW-1185">Reference proteome</keyword>
<dbReference type="SMART" id="SM01134">
    <property type="entry name" value="DeoRC"/>
    <property type="match status" value="1"/>
</dbReference>
<dbReference type="InterPro" id="IPR018356">
    <property type="entry name" value="Tscrpt_reg_HTH_DeoR_CS"/>
</dbReference>
<proteinExistence type="predicted"/>
<dbReference type="InterPro" id="IPR036390">
    <property type="entry name" value="WH_DNA-bd_sf"/>
</dbReference>
<dbReference type="PANTHER" id="PTHR30363:SF4">
    <property type="entry name" value="GLYCEROL-3-PHOSPHATE REGULON REPRESSOR"/>
    <property type="match status" value="1"/>
</dbReference>
<evidence type="ECO:0000256" key="4">
    <source>
        <dbReference type="ARBA" id="ARBA00023125"/>
    </source>
</evidence>
<keyword evidence="4" id="KW-0238">DNA-binding</keyword>
<dbReference type="InterPro" id="IPR037171">
    <property type="entry name" value="NagB/RpiA_transferase-like"/>
</dbReference>
<dbReference type="PROSITE" id="PS00894">
    <property type="entry name" value="HTH_DEOR_1"/>
    <property type="match status" value="1"/>
</dbReference>
<name>A0A3N2C597_9MICO</name>
<feature type="domain" description="HTH deoR-type" evidence="7">
    <location>
        <begin position="3"/>
        <end position="58"/>
    </location>
</feature>
<protein>
    <recommendedName>
        <fullName evidence="1">Lactose phosphotransferase system repressor</fullName>
    </recommendedName>
</protein>
<evidence type="ECO:0000259" key="7">
    <source>
        <dbReference type="PROSITE" id="PS51000"/>
    </source>
</evidence>
<evidence type="ECO:0000256" key="1">
    <source>
        <dbReference type="ARBA" id="ARBA00021390"/>
    </source>
</evidence>
<dbReference type="InterPro" id="IPR001034">
    <property type="entry name" value="DeoR_HTH"/>
</dbReference>
<dbReference type="PANTHER" id="PTHR30363">
    <property type="entry name" value="HTH-TYPE TRANSCRIPTIONAL REGULATOR SRLR-RELATED"/>
    <property type="match status" value="1"/>
</dbReference>
<dbReference type="GO" id="GO:0003677">
    <property type="term" value="F:DNA binding"/>
    <property type="evidence" value="ECO:0007669"/>
    <property type="project" value="UniProtKB-KW"/>
</dbReference>
<dbReference type="PRINTS" id="PR00037">
    <property type="entry name" value="HTHLACR"/>
</dbReference>
<comment type="caution">
    <text evidence="8">The sequence shown here is derived from an EMBL/GenBank/DDBJ whole genome shotgun (WGS) entry which is preliminary data.</text>
</comment>
<dbReference type="SUPFAM" id="SSF100950">
    <property type="entry name" value="NagB/RpiA/CoA transferase-like"/>
    <property type="match status" value="1"/>
</dbReference>
<dbReference type="SMART" id="SM00420">
    <property type="entry name" value="HTH_DEOR"/>
    <property type="match status" value="1"/>
</dbReference>
<dbReference type="PROSITE" id="PS51000">
    <property type="entry name" value="HTH_DEOR_2"/>
    <property type="match status" value="1"/>
</dbReference>
<reference evidence="8 9" key="1">
    <citation type="submission" date="2018-11" db="EMBL/GenBank/DDBJ databases">
        <title>Sequencing the genomes of 1000 actinobacteria strains.</title>
        <authorList>
            <person name="Klenk H.-P."/>
        </authorList>
    </citation>
    <scope>NUCLEOTIDE SEQUENCE [LARGE SCALE GENOMIC DNA]</scope>
    <source>
        <strain evidence="8 9">DSM 14012</strain>
    </source>
</reference>
<comment type="function">
    <text evidence="6">Repressor of the lactose catabolism operon. Galactose-6-phosphate is the inducer.</text>
</comment>
<dbReference type="Gene3D" id="3.40.50.1360">
    <property type="match status" value="1"/>
</dbReference>
<dbReference type="SUPFAM" id="SSF46785">
    <property type="entry name" value="Winged helix' DNA-binding domain"/>
    <property type="match status" value="1"/>
</dbReference>
<evidence type="ECO:0000313" key="9">
    <source>
        <dbReference type="Proteomes" id="UP000266915"/>
    </source>
</evidence>
<dbReference type="AlphaFoldDB" id="A0A3N2C597"/>
<keyword evidence="5" id="KW-0804">Transcription</keyword>
<dbReference type="InterPro" id="IPR014036">
    <property type="entry name" value="DeoR-like_C"/>
</dbReference>
<accession>A0A3N2C597</accession>
<dbReference type="InterPro" id="IPR050313">
    <property type="entry name" value="Carb_Metab_HTH_regulators"/>
</dbReference>
<sequence>MYATERHEHITSRVKTSGRVSVADVSRELGVTAETIRRDLDQLETSGVLRRVHGGAVSAARASVAEASLADRQGQRSDAKATIARAALRLIPATFSGSIVIDAGTTTAHLADLLVTWRPATAGQTLTVITNSVPIAATLHHCDHVELHLLGGRVRGITSAAVGSTTVDELGRFRPDIAFVGANGVSADFGLSTPDELEGAVKSAIVRGSRRAVVLADAAKLGEEALIRFAALDEIDTVITDEVVPTTLGDALEAAGVEVVVA</sequence>
<dbReference type="Proteomes" id="UP000266915">
    <property type="component" value="Unassembled WGS sequence"/>
</dbReference>
<dbReference type="EMBL" id="RKHL01000001">
    <property type="protein sequence ID" value="ROR82691.1"/>
    <property type="molecule type" value="Genomic_DNA"/>
</dbReference>
<evidence type="ECO:0000256" key="3">
    <source>
        <dbReference type="ARBA" id="ARBA00023015"/>
    </source>
</evidence>
<evidence type="ECO:0000256" key="2">
    <source>
        <dbReference type="ARBA" id="ARBA00022491"/>
    </source>
</evidence>
<organism evidence="8 9">
    <name type="scientific">Plantibacter flavus</name>
    <dbReference type="NCBI Taxonomy" id="150123"/>
    <lineage>
        <taxon>Bacteria</taxon>
        <taxon>Bacillati</taxon>
        <taxon>Actinomycetota</taxon>
        <taxon>Actinomycetes</taxon>
        <taxon>Micrococcales</taxon>
        <taxon>Microbacteriaceae</taxon>
        <taxon>Plantibacter</taxon>
    </lineage>
</organism>
<dbReference type="InterPro" id="IPR036388">
    <property type="entry name" value="WH-like_DNA-bd_sf"/>
</dbReference>